<evidence type="ECO:0000256" key="2">
    <source>
        <dbReference type="ARBA" id="ARBA00022448"/>
    </source>
</evidence>
<feature type="transmembrane region" description="Helical" evidence="7">
    <location>
        <begin position="354"/>
        <end position="376"/>
    </location>
</feature>
<reference evidence="8 9" key="1">
    <citation type="submission" date="2018-05" db="EMBL/GenBank/DDBJ databases">
        <title>Genomic Encyclopedia of Type Strains, Phase IV (KMG-IV): sequencing the most valuable type-strain genomes for metagenomic binning, comparative biology and taxonomic classification.</title>
        <authorList>
            <person name="Goeker M."/>
        </authorList>
    </citation>
    <scope>NUCLEOTIDE SEQUENCE [LARGE SCALE GENOMIC DNA]</scope>
    <source>
        <strain evidence="8 9">DSM 16097</strain>
    </source>
</reference>
<dbReference type="SUPFAM" id="SSF103473">
    <property type="entry name" value="MFS general substrate transporter"/>
    <property type="match status" value="1"/>
</dbReference>
<keyword evidence="4 7" id="KW-0812">Transmembrane</keyword>
<evidence type="ECO:0000256" key="3">
    <source>
        <dbReference type="ARBA" id="ARBA00022475"/>
    </source>
</evidence>
<feature type="transmembrane region" description="Helical" evidence="7">
    <location>
        <begin position="25"/>
        <end position="49"/>
    </location>
</feature>
<feature type="transmembrane region" description="Helical" evidence="7">
    <location>
        <begin position="55"/>
        <end position="78"/>
    </location>
</feature>
<dbReference type="AlphaFoldDB" id="A0A316GKL5"/>
<dbReference type="RefSeq" id="WP_170119052.1">
    <property type="nucleotide sequence ID" value="NZ_QGGW01000004.1"/>
</dbReference>
<dbReference type="CDD" id="cd06173">
    <property type="entry name" value="MFS_MefA_like"/>
    <property type="match status" value="1"/>
</dbReference>
<name>A0A316GKL5_9RHOB</name>
<evidence type="ECO:0000256" key="5">
    <source>
        <dbReference type="ARBA" id="ARBA00022989"/>
    </source>
</evidence>
<gene>
    <name evidence="8" type="ORF">C7455_104164</name>
</gene>
<dbReference type="EMBL" id="QGGW01000004">
    <property type="protein sequence ID" value="PWK60528.1"/>
    <property type="molecule type" value="Genomic_DNA"/>
</dbReference>
<keyword evidence="2" id="KW-0813">Transport</keyword>
<protein>
    <submittedName>
        <fullName evidence="8">Putative MFS family arabinose efflux permease</fullName>
    </submittedName>
</protein>
<keyword evidence="9" id="KW-1185">Reference proteome</keyword>
<keyword evidence="6 7" id="KW-0472">Membrane</keyword>
<feature type="transmembrane region" description="Helical" evidence="7">
    <location>
        <begin position="319"/>
        <end position="342"/>
    </location>
</feature>
<accession>A0A316GKL5</accession>
<evidence type="ECO:0000256" key="4">
    <source>
        <dbReference type="ARBA" id="ARBA00022692"/>
    </source>
</evidence>
<dbReference type="GO" id="GO:0005886">
    <property type="term" value="C:plasma membrane"/>
    <property type="evidence" value="ECO:0007669"/>
    <property type="project" value="UniProtKB-SubCell"/>
</dbReference>
<proteinExistence type="predicted"/>
<dbReference type="PANTHER" id="PTHR23513:SF11">
    <property type="entry name" value="STAPHYLOFERRIN A TRANSPORTER"/>
    <property type="match status" value="1"/>
</dbReference>
<feature type="transmembrane region" description="Helical" evidence="7">
    <location>
        <begin position="293"/>
        <end position="313"/>
    </location>
</feature>
<dbReference type="Gene3D" id="1.20.1250.20">
    <property type="entry name" value="MFS general substrate transporter like domains"/>
    <property type="match status" value="1"/>
</dbReference>
<keyword evidence="3" id="KW-1003">Cell membrane</keyword>
<feature type="transmembrane region" description="Helical" evidence="7">
    <location>
        <begin position="227"/>
        <end position="246"/>
    </location>
</feature>
<comment type="subcellular location">
    <subcellularLocation>
        <location evidence="1">Cell membrane</location>
        <topology evidence="1">Multi-pass membrane protein</topology>
    </subcellularLocation>
</comment>
<evidence type="ECO:0000313" key="8">
    <source>
        <dbReference type="EMBL" id="PWK60528.1"/>
    </source>
</evidence>
<feature type="transmembrane region" description="Helical" evidence="7">
    <location>
        <begin position="382"/>
        <end position="404"/>
    </location>
</feature>
<keyword evidence="5 7" id="KW-1133">Transmembrane helix</keyword>
<feature type="transmembrane region" description="Helical" evidence="7">
    <location>
        <begin position="261"/>
        <end position="281"/>
    </location>
</feature>
<dbReference type="Pfam" id="PF05977">
    <property type="entry name" value="MFS_3"/>
    <property type="match status" value="1"/>
</dbReference>
<sequence>MTLRHLHLDRNTLAGGAFTDGQFRLFFLGIFFAVQAIWVQRVTLGWLAWERTGSAGFVGLVAGLSLAPALVLGPFFGVMTDRVDIRRASFATNGSMALVLAALALALPWTGSVALIVAALAIGVISSAHHPVRMSLGPRLVPTELVQHVVTVQALNFNLARLVAPVIAGWVIATAGAEVALWVSVLCYMPMLMVLPRLVPRALPPRPPASVLADLLDGMRYALTDPLVRNALLLTLAFAMAVRGALEVLPVLADGAFGRGAAGLGMLTAAAGAGAISSALLKAVGLGAFGARIAPAVLWAAMAGQGAVIAMGLSPVWPLAIASVAVAGFCSTWVGVSMQAAIQTDLPDGYRGRVMSLWIVMGFGSVALGAFAVGGLAEWMGISWALVVAGMVGALAQLAIILGMQRRG</sequence>
<evidence type="ECO:0000256" key="7">
    <source>
        <dbReference type="SAM" id="Phobius"/>
    </source>
</evidence>
<dbReference type="InterPro" id="IPR010290">
    <property type="entry name" value="TM_effector"/>
</dbReference>
<organism evidence="8 9">
    <name type="scientific">Roseicyclus mahoneyensis</name>
    <dbReference type="NCBI Taxonomy" id="164332"/>
    <lineage>
        <taxon>Bacteria</taxon>
        <taxon>Pseudomonadati</taxon>
        <taxon>Pseudomonadota</taxon>
        <taxon>Alphaproteobacteria</taxon>
        <taxon>Rhodobacterales</taxon>
        <taxon>Roseobacteraceae</taxon>
        <taxon>Roseicyclus</taxon>
    </lineage>
</organism>
<evidence type="ECO:0000256" key="6">
    <source>
        <dbReference type="ARBA" id="ARBA00023136"/>
    </source>
</evidence>
<comment type="caution">
    <text evidence="8">The sequence shown here is derived from an EMBL/GenBank/DDBJ whole genome shotgun (WGS) entry which is preliminary data.</text>
</comment>
<dbReference type="PANTHER" id="PTHR23513">
    <property type="entry name" value="INTEGRAL MEMBRANE EFFLUX PROTEIN-RELATED"/>
    <property type="match status" value="1"/>
</dbReference>
<evidence type="ECO:0000313" key="9">
    <source>
        <dbReference type="Proteomes" id="UP000245708"/>
    </source>
</evidence>
<dbReference type="Proteomes" id="UP000245708">
    <property type="component" value="Unassembled WGS sequence"/>
</dbReference>
<evidence type="ECO:0000256" key="1">
    <source>
        <dbReference type="ARBA" id="ARBA00004651"/>
    </source>
</evidence>
<dbReference type="InterPro" id="IPR036259">
    <property type="entry name" value="MFS_trans_sf"/>
</dbReference>